<evidence type="ECO:0000313" key="2">
    <source>
        <dbReference type="Proteomes" id="UP000627838"/>
    </source>
</evidence>
<keyword evidence="2" id="KW-1185">Reference proteome</keyword>
<proteinExistence type="predicted"/>
<organism evidence="1 2">
    <name type="scientific">Actinomadura algeriensis</name>
    <dbReference type="NCBI Taxonomy" id="1679523"/>
    <lineage>
        <taxon>Bacteria</taxon>
        <taxon>Bacillati</taxon>
        <taxon>Actinomycetota</taxon>
        <taxon>Actinomycetes</taxon>
        <taxon>Streptosporangiales</taxon>
        <taxon>Thermomonosporaceae</taxon>
        <taxon>Actinomadura</taxon>
    </lineage>
</organism>
<keyword evidence="1" id="KW-0449">Lipoprotein</keyword>
<reference evidence="1 2" key="1">
    <citation type="submission" date="2020-10" db="EMBL/GenBank/DDBJ databases">
        <title>Sequencing the genomes of 1000 actinobacteria strains.</title>
        <authorList>
            <person name="Klenk H.-P."/>
        </authorList>
    </citation>
    <scope>NUCLEOTIDE SEQUENCE [LARGE SCALE GENOMIC DNA]</scope>
    <source>
        <strain evidence="1 2">DSM 46744</strain>
    </source>
</reference>
<dbReference type="Proteomes" id="UP000627838">
    <property type="component" value="Unassembled WGS sequence"/>
</dbReference>
<accession>A0ABR9JSC2</accession>
<protein>
    <submittedName>
        <fullName evidence="1">Starvation-inducible outer membrane lipoprotein</fullName>
    </submittedName>
</protein>
<name>A0ABR9JSC2_9ACTN</name>
<sequence>MKIVRTLPLITTLPLLLTACGEASLPEAADGNDLTACTDADCTVRITTGDKIPLDDRFGMTPIKVTVDEDTVTFESTDGDSGSFSTTGTVDVRNQLQNVSIEALGIKDGEAVVKVSPA</sequence>
<dbReference type="PROSITE" id="PS51257">
    <property type="entry name" value="PROKAR_LIPOPROTEIN"/>
    <property type="match status" value="1"/>
</dbReference>
<dbReference type="EMBL" id="JADBDZ010000001">
    <property type="protein sequence ID" value="MBE1533469.1"/>
    <property type="molecule type" value="Genomic_DNA"/>
</dbReference>
<evidence type="ECO:0000313" key="1">
    <source>
        <dbReference type="EMBL" id="MBE1533469.1"/>
    </source>
</evidence>
<comment type="caution">
    <text evidence="1">The sequence shown here is derived from an EMBL/GenBank/DDBJ whole genome shotgun (WGS) entry which is preliminary data.</text>
</comment>
<gene>
    <name evidence="1" type="ORF">H4W34_003302</name>
</gene>
<dbReference type="RefSeq" id="WP_192760021.1">
    <property type="nucleotide sequence ID" value="NZ_JADBDZ010000001.1"/>
</dbReference>